<reference evidence="2 3" key="1">
    <citation type="submission" date="2019-01" db="EMBL/GenBank/DDBJ databases">
        <title>Draft genome sequence of Psathyrella aberdarensis IHI B618.</title>
        <authorList>
            <person name="Buettner E."/>
            <person name="Kellner H."/>
        </authorList>
    </citation>
    <scope>NUCLEOTIDE SEQUENCE [LARGE SCALE GENOMIC DNA]</scope>
    <source>
        <strain evidence="2 3">IHI B618</strain>
    </source>
</reference>
<protein>
    <submittedName>
        <fullName evidence="2">Uncharacterized protein</fullName>
    </submittedName>
</protein>
<sequence length="174" mass="19710">MEVDSDTMTDGRETPTPQRDPIPNDCFCCSDGPVCKVDIRAPPTAPKRDDVLLAKTQRAFRKQELAGFLLPPTPDEKEVITSLPADALSLYLDGFCIAAGKSERARQELEQARIRLEKAEERYMSVYYVTGKIMHCLRKGELDEQAVQAVKDWLRRYPKLYKGARKTDGDRMNA</sequence>
<dbReference type="AlphaFoldDB" id="A0A4Q2D7N2"/>
<comment type="caution">
    <text evidence="2">The sequence shown here is derived from an EMBL/GenBank/DDBJ whole genome shotgun (WGS) entry which is preliminary data.</text>
</comment>
<accession>A0A4Q2D7N2</accession>
<proteinExistence type="predicted"/>
<gene>
    <name evidence="2" type="ORF">EST38_g11406</name>
</gene>
<dbReference type="EMBL" id="SDEE01000701">
    <property type="protein sequence ID" value="RXW14444.1"/>
    <property type="molecule type" value="Genomic_DNA"/>
</dbReference>
<evidence type="ECO:0000313" key="3">
    <source>
        <dbReference type="Proteomes" id="UP000290288"/>
    </source>
</evidence>
<feature type="region of interest" description="Disordered" evidence="1">
    <location>
        <begin position="1"/>
        <end position="23"/>
    </location>
</feature>
<dbReference type="OrthoDB" id="10366941at2759"/>
<evidence type="ECO:0000256" key="1">
    <source>
        <dbReference type="SAM" id="MobiDB-lite"/>
    </source>
</evidence>
<name>A0A4Q2D7N2_9AGAR</name>
<organism evidence="2 3">
    <name type="scientific">Candolleomyces aberdarensis</name>
    <dbReference type="NCBI Taxonomy" id="2316362"/>
    <lineage>
        <taxon>Eukaryota</taxon>
        <taxon>Fungi</taxon>
        <taxon>Dikarya</taxon>
        <taxon>Basidiomycota</taxon>
        <taxon>Agaricomycotina</taxon>
        <taxon>Agaricomycetes</taxon>
        <taxon>Agaricomycetidae</taxon>
        <taxon>Agaricales</taxon>
        <taxon>Agaricineae</taxon>
        <taxon>Psathyrellaceae</taxon>
        <taxon>Candolleomyces</taxon>
    </lineage>
</organism>
<evidence type="ECO:0000313" key="2">
    <source>
        <dbReference type="EMBL" id="RXW14444.1"/>
    </source>
</evidence>
<keyword evidence="3" id="KW-1185">Reference proteome</keyword>
<dbReference type="Proteomes" id="UP000290288">
    <property type="component" value="Unassembled WGS sequence"/>
</dbReference>